<gene>
    <name evidence="1" type="ORF">PTE_04274</name>
</gene>
<comment type="caution">
    <text evidence="1">The sequence shown here is derived from an EMBL/GenBank/DDBJ whole genome shotgun (WGS) entry which is preliminary data.</text>
</comment>
<accession>W3V3Y7</accession>
<protein>
    <submittedName>
        <fullName evidence="1">Uncharacterized protein</fullName>
    </submittedName>
</protein>
<evidence type="ECO:0000313" key="2">
    <source>
        <dbReference type="Proteomes" id="UP000018957"/>
    </source>
</evidence>
<keyword evidence="2" id="KW-1185">Reference proteome</keyword>
<reference evidence="1 2" key="1">
    <citation type="submission" date="2013-11" db="EMBL/GenBank/DDBJ databases">
        <title>Elucidation of the Photorhabdus temperata genome and generation of transposon mutant library to identify motility mutants.</title>
        <authorList>
            <person name="Hurst S.G.IV."/>
            <person name="Micheals B."/>
            <person name="Abebe-Akele F."/>
            <person name="Rowedder H."/>
            <person name="Bullock H."/>
            <person name="Jackobeck R."/>
            <person name="Janicki E."/>
            <person name="Tisa L.S."/>
        </authorList>
    </citation>
    <scope>NUCLEOTIDE SEQUENCE [LARGE SCALE GENOMIC DNA]</scope>
    <source>
        <strain evidence="1 2">NC19</strain>
    </source>
</reference>
<dbReference type="EMBL" id="AYSJ01000015">
    <property type="protein sequence ID" value="ETS29845.1"/>
    <property type="molecule type" value="Genomic_DNA"/>
</dbReference>
<proteinExistence type="predicted"/>
<evidence type="ECO:0000313" key="1">
    <source>
        <dbReference type="EMBL" id="ETS29845.1"/>
    </source>
</evidence>
<name>W3V3Y7_9GAMM</name>
<organism evidence="1 2">
    <name type="scientific">Photorhabdus khanii NC19</name>
    <dbReference type="NCBI Taxonomy" id="1004151"/>
    <lineage>
        <taxon>Bacteria</taxon>
        <taxon>Pseudomonadati</taxon>
        <taxon>Pseudomonadota</taxon>
        <taxon>Gammaproteobacteria</taxon>
        <taxon>Enterobacterales</taxon>
        <taxon>Morganellaceae</taxon>
        <taxon>Photorhabdus</taxon>
    </lineage>
</organism>
<sequence>MTTKIDTEIRRATPAGHNIFFELGFTEQEARANASKLII</sequence>
<dbReference type="PATRIC" id="fig|1004151.3.peg.4420"/>
<dbReference type="Proteomes" id="UP000018957">
    <property type="component" value="Unassembled WGS sequence"/>
</dbReference>
<dbReference type="AlphaFoldDB" id="W3V3Y7"/>